<dbReference type="Pfam" id="PF07568">
    <property type="entry name" value="HisKA_2"/>
    <property type="match status" value="1"/>
</dbReference>
<protein>
    <recommendedName>
        <fullName evidence="2">histidine kinase</fullName>
        <ecNumber evidence="2">2.7.13.3</ecNumber>
    </recommendedName>
</protein>
<sequence length="549" mass="58771">MASLTRPVADPVDGELPDSLTDQGEADMSAAGRPLSAVARLPTGIKIFLIISTALLPLALIAMVATLQITRLADAETRARLRVATDESARAIAIELGGDMSALRVAVAALAADPGDAPSCARAQGVFAQQAARGTRFAILDRSGHLLCGQAVAAAAMDSDAPRGPIHAAIVPGEGLVLETAGPRRNLVARAFFSLDFLRQLGTPSTRESIYASELVQEGEALDLFPDRERAAFDRVETVMIDLGIDDLALRSSVRRAPISSSLVVALLLPLVMWAAAAGIAWFVVDRLLIRPLRQLRAGVAAYRPGEEIETGIVRQMPAQEIRELGETFRAISRTVAVHEAGLAEGVVRQTKLTREVHHRVKNNLQVIASLISFHARSAVSPDAAAAYASIQRRVDALAVVHRNHFAEMEESRGLNLRAMIGELAGNIRATAPESSHGMGITLEVEPLFVNQDVAVAVAFLITETIELALSVDPVAQIRVAMRQDADAPDRGTIRIVSRALVESDLLKERIGGRYGRVLEGLSRQLRSKLHQDPLSGAFEISVAILGRD</sequence>
<keyword evidence="12" id="KW-1185">Reference proteome</keyword>
<keyword evidence="3" id="KW-0597">Phosphoprotein</keyword>
<evidence type="ECO:0000256" key="1">
    <source>
        <dbReference type="ARBA" id="ARBA00000085"/>
    </source>
</evidence>
<feature type="region of interest" description="Disordered" evidence="8">
    <location>
        <begin position="1"/>
        <end position="26"/>
    </location>
</feature>
<feature type="domain" description="Signal transduction histidine kinase subgroup 2 dimerisation and phosphoacceptor" evidence="10">
    <location>
        <begin position="356"/>
        <end position="430"/>
    </location>
</feature>
<dbReference type="GO" id="GO:0005524">
    <property type="term" value="F:ATP binding"/>
    <property type="evidence" value="ECO:0007669"/>
    <property type="project" value="UniProtKB-KW"/>
</dbReference>
<dbReference type="Proteomes" id="UP000199206">
    <property type="component" value="Unassembled WGS sequence"/>
</dbReference>
<organism evidence="11 12">
    <name type="scientific">Sphingomonas gellani</name>
    <dbReference type="NCBI Taxonomy" id="1166340"/>
    <lineage>
        <taxon>Bacteria</taxon>
        <taxon>Pseudomonadati</taxon>
        <taxon>Pseudomonadota</taxon>
        <taxon>Alphaproteobacteria</taxon>
        <taxon>Sphingomonadales</taxon>
        <taxon>Sphingomonadaceae</taxon>
        <taxon>Sphingomonas</taxon>
    </lineage>
</organism>
<evidence type="ECO:0000256" key="7">
    <source>
        <dbReference type="ARBA" id="ARBA00022840"/>
    </source>
</evidence>
<evidence type="ECO:0000256" key="6">
    <source>
        <dbReference type="ARBA" id="ARBA00022777"/>
    </source>
</evidence>
<gene>
    <name evidence="11" type="ORF">SAMN05192583_2500</name>
</gene>
<evidence type="ECO:0000256" key="9">
    <source>
        <dbReference type="SAM" id="Phobius"/>
    </source>
</evidence>
<dbReference type="AlphaFoldDB" id="A0A1H8FMW7"/>
<evidence type="ECO:0000256" key="2">
    <source>
        <dbReference type="ARBA" id="ARBA00012438"/>
    </source>
</evidence>
<evidence type="ECO:0000256" key="4">
    <source>
        <dbReference type="ARBA" id="ARBA00022679"/>
    </source>
</evidence>
<evidence type="ECO:0000313" key="12">
    <source>
        <dbReference type="Proteomes" id="UP000199206"/>
    </source>
</evidence>
<proteinExistence type="predicted"/>
<dbReference type="PANTHER" id="PTHR41523">
    <property type="entry name" value="TWO-COMPONENT SYSTEM SENSOR PROTEIN"/>
    <property type="match status" value="1"/>
</dbReference>
<dbReference type="GO" id="GO:0004673">
    <property type="term" value="F:protein histidine kinase activity"/>
    <property type="evidence" value="ECO:0007669"/>
    <property type="project" value="UniProtKB-EC"/>
</dbReference>
<evidence type="ECO:0000259" key="10">
    <source>
        <dbReference type="Pfam" id="PF07568"/>
    </source>
</evidence>
<feature type="transmembrane region" description="Helical" evidence="9">
    <location>
        <begin position="47"/>
        <end position="70"/>
    </location>
</feature>
<dbReference type="EC" id="2.7.13.3" evidence="2"/>
<dbReference type="RefSeq" id="WP_425288459.1">
    <property type="nucleotide sequence ID" value="NZ_FOCF01000006.1"/>
</dbReference>
<keyword evidence="5" id="KW-0547">Nucleotide-binding</keyword>
<dbReference type="Gene3D" id="3.30.450.20">
    <property type="entry name" value="PAS domain"/>
    <property type="match status" value="1"/>
</dbReference>
<keyword evidence="7" id="KW-0067">ATP-binding</keyword>
<evidence type="ECO:0000313" key="11">
    <source>
        <dbReference type="EMBL" id="SEN32965.1"/>
    </source>
</evidence>
<dbReference type="InterPro" id="IPR011495">
    <property type="entry name" value="Sig_transdc_His_kin_sub2_dim/P"/>
</dbReference>
<keyword evidence="9" id="KW-0472">Membrane</keyword>
<reference evidence="12" key="1">
    <citation type="submission" date="2016-10" db="EMBL/GenBank/DDBJ databases">
        <authorList>
            <person name="Varghese N."/>
            <person name="Submissions S."/>
        </authorList>
    </citation>
    <scope>NUCLEOTIDE SEQUENCE [LARGE SCALE GENOMIC DNA]</scope>
    <source>
        <strain evidence="12">S6-262</strain>
    </source>
</reference>
<feature type="transmembrane region" description="Helical" evidence="9">
    <location>
        <begin position="263"/>
        <end position="285"/>
    </location>
</feature>
<evidence type="ECO:0000256" key="8">
    <source>
        <dbReference type="SAM" id="MobiDB-lite"/>
    </source>
</evidence>
<name>A0A1H8FMW7_9SPHN</name>
<dbReference type="STRING" id="1166340.SAMN05192583_2500"/>
<accession>A0A1H8FMW7</accession>
<dbReference type="PANTHER" id="PTHR41523:SF8">
    <property type="entry name" value="ETHYLENE RESPONSE SENSOR PROTEIN"/>
    <property type="match status" value="1"/>
</dbReference>
<evidence type="ECO:0000256" key="3">
    <source>
        <dbReference type="ARBA" id="ARBA00022553"/>
    </source>
</evidence>
<keyword evidence="9" id="KW-1133">Transmembrane helix</keyword>
<keyword evidence="9" id="KW-0812">Transmembrane</keyword>
<keyword evidence="6 11" id="KW-0418">Kinase</keyword>
<dbReference type="EMBL" id="FOCF01000006">
    <property type="protein sequence ID" value="SEN32965.1"/>
    <property type="molecule type" value="Genomic_DNA"/>
</dbReference>
<comment type="catalytic activity">
    <reaction evidence="1">
        <text>ATP + protein L-histidine = ADP + protein N-phospho-L-histidine.</text>
        <dbReference type="EC" id="2.7.13.3"/>
    </reaction>
</comment>
<evidence type="ECO:0000256" key="5">
    <source>
        <dbReference type="ARBA" id="ARBA00022741"/>
    </source>
</evidence>
<keyword evidence="4" id="KW-0808">Transferase</keyword>